<gene>
    <name evidence="3" type="ORF">D8I35_02110</name>
</gene>
<name>A0A3M6QYE7_9BURK</name>
<evidence type="ECO:0000313" key="4">
    <source>
        <dbReference type="Proteomes" id="UP000278006"/>
    </source>
</evidence>
<keyword evidence="4" id="KW-1185">Reference proteome</keyword>
<evidence type="ECO:0000256" key="1">
    <source>
        <dbReference type="SAM" id="Coils"/>
    </source>
</evidence>
<evidence type="ECO:0000313" key="3">
    <source>
        <dbReference type="EMBL" id="RMX07941.1"/>
    </source>
</evidence>
<sequence length="84" mass="9283">MEQEHATSTTERLAQQIDRLLERLAQAEDSQRQLQQQAEALAAERDALVQRLRSARARVDALLEHLPPSSPQAGDATPTEANPS</sequence>
<dbReference type="RefSeq" id="WP_122226064.1">
    <property type="nucleotide sequence ID" value="NZ_RDQO01000001.1"/>
</dbReference>
<protein>
    <submittedName>
        <fullName evidence="3">DUF904 domain-containing protein</fullName>
    </submittedName>
</protein>
<comment type="caution">
    <text evidence="3">The sequence shown here is derived from an EMBL/GenBank/DDBJ whole genome shotgun (WGS) entry which is preliminary data.</text>
</comment>
<accession>A0A3M6QYE7</accession>
<keyword evidence="1" id="KW-0175">Coiled coil</keyword>
<feature type="coiled-coil region" evidence="1">
    <location>
        <begin position="10"/>
        <end position="58"/>
    </location>
</feature>
<organism evidence="3 4">
    <name type="scientific">Corticibacter populi</name>
    <dbReference type="NCBI Taxonomy" id="1550736"/>
    <lineage>
        <taxon>Bacteria</taxon>
        <taxon>Pseudomonadati</taxon>
        <taxon>Pseudomonadota</taxon>
        <taxon>Betaproteobacteria</taxon>
        <taxon>Burkholderiales</taxon>
        <taxon>Comamonadaceae</taxon>
        <taxon>Corticibacter</taxon>
    </lineage>
</organism>
<reference evidence="3 4" key="1">
    <citation type="submission" date="2018-10" db="EMBL/GenBank/DDBJ databases">
        <title>Draft genome of Cortibacter populi DSM10536.</title>
        <authorList>
            <person name="Bernier A.-M."/>
            <person name="Bernard K."/>
        </authorList>
    </citation>
    <scope>NUCLEOTIDE SEQUENCE [LARGE SCALE GENOMIC DNA]</scope>
    <source>
        <strain evidence="3 4">DSM 105136</strain>
    </source>
</reference>
<dbReference type="AlphaFoldDB" id="A0A3M6QYE7"/>
<proteinExistence type="predicted"/>
<dbReference type="EMBL" id="RDQO01000001">
    <property type="protein sequence ID" value="RMX07941.1"/>
    <property type="molecule type" value="Genomic_DNA"/>
</dbReference>
<evidence type="ECO:0000256" key="2">
    <source>
        <dbReference type="SAM" id="MobiDB-lite"/>
    </source>
</evidence>
<dbReference type="OrthoDB" id="8688831at2"/>
<dbReference type="Proteomes" id="UP000278006">
    <property type="component" value="Unassembled WGS sequence"/>
</dbReference>
<feature type="region of interest" description="Disordered" evidence="2">
    <location>
        <begin position="62"/>
        <end position="84"/>
    </location>
</feature>